<dbReference type="PANTHER" id="PTHR43030:SF1">
    <property type="entry name" value="PHOSPHOENOLPYRUVATE SYNTHASE"/>
    <property type="match status" value="1"/>
</dbReference>
<dbReference type="InterPro" id="IPR036637">
    <property type="entry name" value="Phosphohistidine_dom_sf"/>
</dbReference>
<dbReference type="EMBL" id="CP003220">
    <property type="protein sequence ID" value="EGB14541.1"/>
    <property type="molecule type" value="Genomic_DNA"/>
</dbReference>
<evidence type="ECO:0000256" key="14">
    <source>
        <dbReference type="ARBA" id="ARBA00047700"/>
    </source>
</evidence>
<evidence type="ECO:0000256" key="9">
    <source>
        <dbReference type="ARBA" id="ARBA00022741"/>
    </source>
</evidence>
<keyword evidence="10 17" id="KW-0418">Kinase</keyword>
<dbReference type="InterPro" id="IPR008279">
    <property type="entry name" value="PEP-util_enz_mobile_dom"/>
</dbReference>
<dbReference type="GO" id="GO:0005524">
    <property type="term" value="F:ATP binding"/>
    <property type="evidence" value="ECO:0007669"/>
    <property type="project" value="UniProtKB-KW"/>
</dbReference>
<dbReference type="Proteomes" id="UP000007845">
    <property type="component" value="Chromosome"/>
</dbReference>
<evidence type="ECO:0000256" key="4">
    <source>
        <dbReference type="ARBA" id="ARBA00007837"/>
    </source>
</evidence>
<evidence type="ECO:0000313" key="17">
    <source>
        <dbReference type="EMBL" id="EGB14541.1"/>
    </source>
</evidence>
<dbReference type="GO" id="GO:0046872">
    <property type="term" value="F:metal ion binding"/>
    <property type="evidence" value="ECO:0007669"/>
    <property type="project" value="UniProtKB-KW"/>
</dbReference>
<dbReference type="Gene3D" id="3.30.470.20">
    <property type="entry name" value="ATP-grasp fold, B domain"/>
    <property type="match status" value="1"/>
</dbReference>
<evidence type="ECO:0000256" key="7">
    <source>
        <dbReference type="ARBA" id="ARBA00022679"/>
    </source>
</evidence>
<evidence type="ECO:0000256" key="11">
    <source>
        <dbReference type="ARBA" id="ARBA00022840"/>
    </source>
</evidence>
<comment type="cofactor">
    <cofactor evidence="1">
        <name>Mg(2+)</name>
        <dbReference type="ChEBI" id="CHEBI:18420"/>
    </cofactor>
</comment>
<evidence type="ECO:0000256" key="3">
    <source>
        <dbReference type="ARBA" id="ARBA00004742"/>
    </source>
</evidence>
<accession>F0JD49</accession>
<evidence type="ECO:0000313" key="18">
    <source>
        <dbReference type="Proteomes" id="UP000007845"/>
    </source>
</evidence>
<keyword evidence="18" id="KW-1185">Reference proteome</keyword>
<evidence type="ECO:0000256" key="6">
    <source>
        <dbReference type="ARBA" id="ARBA00021623"/>
    </source>
</evidence>
<comment type="function">
    <text evidence="2">Catalyzes the phosphorylation of pyruvate to phosphoenolpyruvate.</text>
</comment>
<protein>
    <recommendedName>
        <fullName evidence="6">Phosphoenolpyruvate synthase</fullName>
        <ecNumber evidence="5">2.7.9.2</ecNumber>
    </recommendedName>
    <alternativeName>
        <fullName evidence="13">Pyruvate, water dikinase</fullName>
    </alternativeName>
</protein>
<dbReference type="OrthoDB" id="9760711at2"/>
<evidence type="ECO:0000256" key="8">
    <source>
        <dbReference type="ARBA" id="ARBA00022723"/>
    </source>
</evidence>
<evidence type="ECO:0000259" key="16">
    <source>
        <dbReference type="Pfam" id="PF01326"/>
    </source>
</evidence>
<name>F0JD49_9BACT</name>
<evidence type="ECO:0000256" key="10">
    <source>
        <dbReference type="ARBA" id="ARBA00022777"/>
    </source>
</evidence>
<dbReference type="RefSeq" id="WP_014321969.1">
    <property type="nucleotide sequence ID" value="NC_016803.1"/>
</dbReference>
<dbReference type="SUPFAM" id="SSF52009">
    <property type="entry name" value="Phosphohistidine domain"/>
    <property type="match status" value="1"/>
</dbReference>
<evidence type="ECO:0000259" key="15">
    <source>
        <dbReference type="Pfam" id="PF00391"/>
    </source>
</evidence>
<sequence>MKTALKTLFHFIHGNPEGKREAVEKFLNKSEDFRLLLSANGKALELMAEMTDAARSGQPSGITRVRAFSVMVASSVRQMIERLCRMAPGRYDGLREAFNEIVRDMDQAFSGPAKGPLGPPVIRMRDVRAIDLPETGSKVAMLGEIRAELGAVVPRGFAITASAFRLFMQSTGLDDEINRLIQIHDGTTLEELSDLAAGIRQAIDMAPMPRELEEAVREQCARLGDIRFAVRSSALGEDSEQTGFAGQFISKLGIKPAQVTDAYRAVISSMYSATAITYVRNRGLREDEMVMAAGCMEMINAVAGGVVYTRPPVGGDADTLIINAVPGLPCAVVDGSSLADSWTVDRGTGRIVSRDIAEKEIRFVLTSGGQVRKEKLYGGRELEPAISDHDAERLAALALRIEEHFGHPQDIEWARDRDGLIVILQCRPLTICEETAELPAEDEESRGLAILSGCIPASPGAAAGYVVKVETDEDMFRFPDGAVLLARNARPQLSALLPRAAALVAEFGSSVGHLANVAREYAVPALIGAPGAVERLSGVGVITVNGTNGTIYLGRRKRMIEREARPAAKMRTTDVGLALERVLKFITPLNLTDPESPDFRPEGCRSMHDITRFCHEKAVHEMFTPGERPVTGARRLAGQQAMQYWLVDIGGGTAGADGNGSRRNITIEDVRSSPMRALWYGMMAVPWEGPPPPRMDGFMSVMTNAAQNPALVAGARNDMGERNYFIVGGHYCNLQSRFGFHFCTIEGFAGDDPNVNYALFQFKGGGASMDRRHLRARLVSEVLEKRGFIAEIREDSLFARLEGVGRPVVEQAMAMLGYLLMHTRQIDMSMADPAMVVRYRDKFEADIEELLEGLPGELREAGCAA</sequence>
<dbReference type="Pfam" id="PF00391">
    <property type="entry name" value="PEP-utilizers"/>
    <property type="match status" value="1"/>
</dbReference>
<dbReference type="UniPathway" id="UPA00138"/>
<dbReference type="InterPro" id="IPR006319">
    <property type="entry name" value="PEP_synth"/>
</dbReference>
<dbReference type="Gene3D" id="3.50.30.10">
    <property type="entry name" value="Phosphohistidine domain"/>
    <property type="match status" value="1"/>
</dbReference>
<keyword evidence="17" id="KW-0670">Pyruvate</keyword>
<comment type="pathway">
    <text evidence="3">Carbohydrate biosynthesis; gluconeogenesis.</text>
</comment>
<comment type="catalytic activity">
    <reaction evidence="14">
        <text>pyruvate + ATP + H2O = phosphoenolpyruvate + AMP + phosphate + 2 H(+)</text>
        <dbReference type="Rhea" id="RHEA:11364"/>
        <dbReference type="ChEBI" id="CHEBI:15361"/>
        <dbReference type="ChEBI" id="CHEBI:15377"/>
        <dbReference type="ChEBI" id="CHEBI:15378"/>
        <dbReference type="ChEBI" id="CHEBI:30616"/>
        <dbReference type="ChEBI" id="CHEBI:43474"/>
        <dbReference type="ChEBI" id="CHEBI:58702"/>
        <dbReference type="ChEBI" id="CHEBI:456215"/>
        <dbReference type="EC" id="2.7.9.2"/>
    </reaction>
</comment>
<dbReference type="eggNOG" id="COG0574">
    <property type="taxonomic scope" value="Bacteria"/>
</dbReference>
<keyword evidence="12" id="KW-0460">Magnesium</keyword>
<keyword evidence="9" id="KW-0547">Nucleotide-binding</keyword>
<evidence type="ECO:0000256" key="5">
    <source>
        <dbReference type="ARBA" id="ARBA00011996"/>
    </source>
</evidence>
<dbReference type="GO" id="GO:0006094">
    <property type="term" value="P:gluconeogenesis"/>
    <property type="evidence" value="ECO:0007669"/>
    <property type="project" value="UniProtKB-UniPathway"/>
</dbReference>
<keyword evidence="8" id="KW-0479">Metal-binding</keyword>
<dbReference type="PANTHER" id="PTHR43030">
    <property type="entry name" value="PHOSPHOENOLPYRUVATE SYNTHASE"/>
    <property type="match status" value="1"/>
</dbReference>
<evidence type="ECO:0000256" key="12">
    <source>
        <dbReference type="ARBA" id="ARBA00022842"/>
    </source>
</evidence>
<comment type="similarity">
    <text evidence="4">Belongs to the PEP-utilizing enzyme family.</text>
</comment>
<dbReference type="HOGENOM" id="CLU_011040_0_0_7"/>
<dbReference type="InterPro" id="IPR002192">
    <property type="entry name" value="PPDK_AMP/ATP-bd"/>
</dbReference>
<dbReference type="Gene3D" id="3.30.1490.20">
    <property type="entry name" value="ATP-grasp fold, A domain"/>
    <property type="match status" value="1"/>
</dbReference>
<feature type="domain" description="Pyruvate phosphate dikinase AMP/ATP-binding" evidence="16">
    <location>
        <begin position="134"/>
        <end position="445"/>
    </location>
</feature>
<keyword evidence="7" id="KW-0808">Transferase</keyword>
<dbReference type="AlphaFoldDB" id="F0JD49"/>
<dbReference type="InterPro" id="IPR013815">
    <property type="entry name" value="ATP_grasp_subdomain_1"/>
</dbReference>
<dbReference type="eggNOG" id="COG3848">
    <property type="taxonomic scope" value="Bacteria"/>
</dbReference>
<dbReference type="SMR" id="F0JD49"/>
<dbReference type="GO" id="GO:0008986">
    <property type="term" value="F:pyruvate, water dikinase activity"/>
    <property type="evidence" value="ECO:0007669"/>
    <property type="project" value="UniProtKB-EC"/>
</dbReference>
<organism evidence="17 18">
    <name type="scientific">Pseudodesulfovibrio mercurii</name>
    <dbReference type="NCBI Taxonomy" id="641491"/>
    <lineage>
        <taxon>Bacteria</taxon>
        <taxon>Pseudomonadati</taxon>
        <taxon>Thermodesulfobacteriota</taxon>
        <taxon>Desulfovibrionia</taxon>
        <taxon>Desulfovibrionales</taxon>
        <taxon>Desulfovibrionaceae</taxon>
    </lineage>
</organism>
<dbReference type="EC" id="2.7.9.2" evidence="5"/>
<dbReference type="STRING" id="641491.DND132_1332"/>
<gene>
    <name evidence="17" type="ORF">DND132_1332</name>
</gene>
<proteinExistence type="inferred from homology"/>
<dbReference type="KEGG" id="ddn:DND132_1332"/>
<evidence type="ECO:0000256" key="1">
    <source>
        <dbReference type="ARBA" id="ARBA00001946"/>
    </source>
</evidence>
<evidence type="ECO:0000256" key="13">
    <source>
        <dbReference type="ARBA" id="ARBA00033470"/>
    </source>
</evidence>
<evidence type="ECO:0000256" key="2">
    <source>
        <dbReference type="ARBA" id="ARBA00002988"/>
    </source>
</evidence>
<dbReference type="Pfam" id="PF01326">
    <property type="entry name" value="PPDK_N"/>
    <property type="match status" value="1"/>
</dbReference>
<dbReference type="SUPFAM" id="SSF56059">
    <property type="entry name" value="Glutathione synthetase ATP-binding domain-like"/>
    <property type="match status" value="1"/>
</dbReference>
<feature type="domain" description="PEP-utilising enzyme mobile" evidence="15">
    <location>
        <begin position="478"/>
        <end position="549"/>
    </location>
</feature>
<keyword evidence="11" id="KW-0067">ATP-binding</keyword>
<reference evidence="17 18" key="1">
    <citation type="journal article" date="2011" name="J. Bacteriol.">
        <title>Genome sequence of the mercury-methylating strain Desulfovibrio desulfuricans ND132.</title>
        <authorList>
            <person name="Brown S.D."/>
            <person name="Gilmour C.C."/>
            <person name="Kucken A.M."/>
            <person name="Wall J.D."/>
            <person name="Elias D.A."/>
            <person name="Brandt C.C."/>
            <person name="Podar M."/>
            <person name="Chertkov O."/>
            <person name="Held B."/>
            <person name="Bruce D.C."/>
            <person name="Detter J.C."/>
            <person name="Tapia R."/>
            <person name="Han C.S."/>
            <person name="Goodwin L.A."/>
            <person name="Cheng J.F."/>
            <person name="Pitluck S."/>
            <person name="Woyke T."/>
            <person name="Mikhailova N."/>
            <person name="Ivanova N.N."/>
            <person name="Han J."/>
            <person name="Lucas S."/>
            <person name="Lapidus A.L."/>
            <person name="Land M.L."/>
            <person name="Hauser L.J."/>
            <person name="Palumbo A.V."/>
        </authorList>
    </citation>
    <scope>NUCLEOTIDE SEQUENCE [LARGE SCALE GENOMIC DNA]</scope>
    <source>
        <strain evidence="17 18">ND132</strain>
    </source>
</reference>